<dbReference type="GO" id="GO:0009416">
    <property type="term" value="P:response to light stimulus"/>
    <property type="evidence" value="ECO:0007669"/>
    <property type="project" value="UniProtKB-ARBA"/>
</dbReference>
<feature type="domain" description="FAD-binding FR-type" evidence="24">
    <location>
        <begin position="697"/>
        <end position="809"/>
    </location>
</feature>
<dbReference type="InterPro" id="IPR039261">
    <property type="entry name" value="FNR_nucleotide-bd"/>
</dbReference>
<evidence type="ECO:0000256" key="21">
    <source>
        <dbReference type="PIRSR" id="PIRSR000233-1"/>
    </source>
</evidence>
<dbReference type="InterPro" id="IPR017927">
    <property type="entry name" value="FAD-bd_FR_type"/>
</dbReference>
<reference evidence="25 26" key="1">
    <citation type="submission" date="2021-01" db="EMBL/GenBank/DDBJ databases">
        <title>Adiantum capillus-veneris genome.</title>
        <authorList>
            <person name="Fang Y."/>
            <person name="Liao Q."/>
        </authorList>
    </citation>
    <scope>NUCLEOTIDE SEQUENCE [LARGE SCALE GENOMIC DNA]</scope>
    <source>
        <strain evidence="25">H3</strain>
        <tissue evidence="25">Leaf</tissue>
    </source>
</reference>
<accession>A0A9D4ZP10</accession>
<dbReference type="FunFam" id="2.60.40.650:FF:000001">
    <property type="entry name" value="Nitrate reductase"/>
    <property type="match status" value="1"/>
</dbReference>
<evidence type="ECO:0000313" key="25">
    <source>
        <dbReference type="EMBL" id="KAI5079840.1"/>
    </source>
</evidence>
<dbReference type="SUPFAM" id="SSF55856">
    <property type="entry name" value="Cytochrome b5-like heme/steroid binding domain"/>
    <property type="match status" value="1"/>
</dbReference>
<dbReference type="GO" id="GO:0006790">
    <property type="term" value="P:sulfur compound metabolic process"/>
    <property type="evidence" value="ECO:0007669"/>
    <property type="project" value="TreeGrafter"/>
</dbReference>
<keyword evidence="8" id="KW-0349">Heme</keyword>
<feature type="compositionally biased region" description="Acidic residues" evidence="22">
    <location>
        <begin position="74"/>
        <end position="95"/>
    </location>
</feature>
<gene>
    <name evidence="25" type="ORF">GOP47_0005319</name>
</gene>
<evidence type="ECO:0000256" key="5">
    <source>
        <dbReference type="ARBA" id="ARBA00006253"/>
    </source>
</evidence>
<dbReference type="FunFam" id="2.40.30.10:FF:000021">
    <property type="entry name" value="NADH-cytochrome b5 reductase"/>
    <property type="match status" value="1"/>
</dbReference>
<dbReference type="InterPro" id="IPR000572">
    <property type="entry name" value="OxRdtase_Mopterin-bd_dom"/>
</dbReference>
<dbReference type="InterPro" id="IPR008335">
    <property type="entry name" value="Mopterin_OxRdtase_euk"/>
</dbReference>
<dbReference type="GO" id="GO:0043546">
    <property type="term" value="F:molybdopterin cofactor binding"/>
    <property type="evidence" value="ECO:0007669"/>
    <property type="project" value="InterPro"/>
</dbReference>
<evidence type="ECO:0000256" key="13">
    <source>
        <dbReference type="ARBA" id="ARBA00022827"/>
    </source>
</evidence>
<evidence type="ECO:0008006" key="27">
    <source>
        <dbReference type="Google" id="ProtNLM"/>
    </source>
</evidence>
<dbReference type="PANTHER" id="PTHR19372">
    <property type="entry name" value="SULFITE REDUCTASE"/>
    <property type="match status" value="1"/>
</dbReference>
<dbReference type="Pfam" id="PF00175">
    <property type="entry name" value="NAD_binding_1"/>
    <property type="match status" value="1"/>
</dbReference>
<dbReference type="PROSITE" id="PS00191">
    <property type="entry name" value="CYTOCHROME_B5_1"/>
    <property type="match status" value="1"/>
</dbReference>
<dbReference type="SMART" id="SM01117">
    <property type="entry name" value="Cyt-b5"/>
    <property type="match status" value="1"/>
</dbReference>
<dbReference type="FunFam" id="3.40.50.80:FF:000019">
    <property type="entry name" value="NADH-cytochrome b5 reductase"/>
    <property type="match status" value="1"/>
</dbReference>
<evidence type="ECO:0000259" key="24">
    <source>
        <dbReference type="PROSITE" id="PS51384"/>
    </source>
</evidence>
<keyword evidence="26" id="KW-1185">Reference proteome</keyword>
<evidence type="ECO:0000256" key="20">
    <source>
        <dbReference type="ARBA" id="ARBA00023157"/>
    </source>
</evidence>
<dbReference type="InterPro" id="IPR014756">
    <property type="entry name" value="Ig_E-set"/>
</dbReference>
<sequence>MMTMMHTAALRDGVPPTHYHHVPLRSSKSLAADHEVVAASSMMKELAQLIFNEEEDIAAEFARFNSVTKVSDELHEDPDENPSDEDDENDDDDQEDWKYPETNFSDCGIDPRDEGTADKWIKRHPELVRLTGRHPFNSEPPLSCLMQHGFLTPTSLHYVRNHGYVPQAEYDEWRVEISGLVRRPQSFSMKQLVEEFTPRELPVTLACAGNRRKEQNMVKQSIGFNWGPAAISTSVWRGARLCDILRHCGVIQKRSKQHQELFVCFEGAEKLPGGGGSHYGTSIPLEMALDESRDVLVAYSQNGRQLEPDHGFPVRMIVPGFIGGRMVKWLTRIYVSDGESNSHYHVKDNRVLPSHVDAEKANAEDWWPRPDYLINELNINSVITSPAHGEVVQITMQTPYIVRGYAYSGGGRKVIRVEVTTDQGQSWQDARVIRTEKPTKYGKYWCWCFWELPIDVVDLLQAKELAVRAWDAAMNTQPQNLTWNVLGMMNNCWFRVKINICNLSSTSTIGLAFEHPTVPGNQTGGWMRPPASEAGSPAAGKAAESSLTKVAIGRSLSTPALSSHATARTISNAEFKQHNTPDSPWIVVHNSVYDCTKFLKDHPGGKDSILINAGCDCTEEFDAIHSSKAKAMLEDYKIGELGSFGSHVMSTDSTPDNSIHGGTQVLSHLTGHGVGNDHQNFHLATISEAVCTALDPRKKIPCKLIAKQVLSHDVRLFRFALPREDQAMGLPCGKHIFVMAKIDGKLCMRAYTPVTNDKEIGYFELLVKVYFKGTNGSFPRGGLMSQHLDALQIGDIVDAKGPLGHIHYLGKGTYQVDDKRCHMKACAMLAGGTGITPMYQLIREMLENPVDQTQIFLIFSNRKEEDIMLHQELDKWARNHPSRFKVWYILSSPPHTSWKYGTGRVNEQTIKAHFPPPSEELTVFLCGPSPMLKQACYPSLSKLGYSADRIFEF</sequence>
<dbReference type="InterPro" id="IPR001433">
    <property type="entry name" value="OxRdtase_FAD/NAD-bd"/>
</dbReference>
<evidence type="ECO:0000256" key="19">
    <source>
        <dbReference type="ARBA" id="ARBA00023136"/>
    </source>
</evidence>
<evidence type="ECO:0000256" key="7">
    <source>
        <dbReference type="ARBA" id="ARBA00022505"/>
    </source>
</evidence>
<dbReference type="PRINTS" id="PR00363">
    <property type="entry name" value="CYTOCHROMEB5"/>
</dbReference>
<evidence type="ECO:0000256" key="8">
    <source>
        <dbReference type="ARBA" id="ARBA00022617"/>
    </source>
</evidence>
<comment type="cofactor">
    <cofactor evidence="21">
        <name>Mo-molybdopterin</name>
        <dbReference type="ChEBI" id="CHEBI:71302"/>
    </cofactor>
    <text evidence="21">Binds 1 Mo-molybdopterin (Mo-MPT) cofactor per subunit.</text>
</comment>
<dbReference type="PRINTS" id="PR00407">
    <property type="entry name" value="EUMOPTERIN"/>
</dbReference>
<comment type="caution">
    <text evidence="25">The sequence shown here is derived from an EMBL/GenBank/DDBJ whole genome shotgun (WGS) entry which is preliminary data.</text>
</comment>
<dbReference type="Gene3D" id="3.90.420.10">
    <property type="entry name" value="Oxidoreductase, molybdopterin-binding domain"/>
    <property type="match status" value="1"/>
</dbReference>
<dbReference type="AlphaFoldDB" id="A0A9D4ZP10"/>
<evidence type="ECO:0000256" key="10">
    <source>
        <dbReference type="ARBA" id="ARBA00022692"/>
    </source>
</evidence>
<dbReference type="InterPro" id="IPR001199">
    <property type="entry name" value="Cyt_B5-like_heme/steroid-bd"/>
</dbReference>
<dbReference type="PROSITE" id="PS00559">
    <property type="entry name" value="MOLYBDOPTERIN_EUK"/>
    <property type="match status" value="1"/>
</dbReference>
<dbReference type="InterPro" id="IPR022407">
    <property type="entry name" value="OxRdtase_Mopterin_BS"/>
</dbReference>
<dbReference type="PANTHER" id="PTHR19372:SF7">
    <property type="entry name" value="SULFITE OXIDASE, MITOCHONDRIAL"/>
    <property type="match status" value="1"/>
</dbReference>
<comment type="subcellular location">
    <subcellularLocation>
        <location evidence="4">Mitochondrion outer membrane</location>
    </subcellularLocation>
</comment>
<dbReference type="SUPFAM" id="SSF63380">
    <property type="entry name" value="Riboflavin synthase domain-like"/>
    <property type="match status" value="1"/>
</dbReference>
<dbReference type="FunFam" id="3.90.420.10:FF:000003">
    <property type="entry name" value="Nitrate reductase"/>
    <property type="match status" value="1"/>
</dbReference>
<dbReference type="InterPro" id="IPR017938">
    <property type="entry name" value="Riboflavin_synthase-like_b-brl"/>
</dbReference>
<dbReference type="GO" id="GO:0050464">
    <property type="term" value="F:nitrate reductase (NADPH) activity"/>
    <property type="evidence" value="ECO:0007669"/>
    <property type="project" value="InterPro"/>
</dbReference>
<dbReference type="PRINTS" id="PR00371">
    <property type="entry name" value="FPNCR"/>
</dbReference>
<dbReference type="InterPro" id="IPR012137">
    <property type="entry name" value="Nitr_rd_NADH"/>
</dbReference>
<comment type="similarity">
    <text evidence="5">Belongs to the nitrate reductase family.</text>
</comment>
<dbReference type="InterPro" id="IPR005066">
    <property type="entry name" value="MoCF_OxRdtse_dimer"/>
</dbReference>
<evidence type="ECO:0000256" key="22">
    <source>
        <dbReference type="SAM" id="MobiDB-lite"/>
    </source>
</evidence>
<dbReference type="Pfam" id="PF03404">
    <property type="entry name" value="Mo-co_dimer"/>
    <property type="match status" value="1"/>
</dbReference>
<dbReference type="GO" id="GO:0042128">
    <property type="term" value="P:nitrate assimilation"/>
    <property type="evidence" value="ECO:0007669"/>
    <property type="project" value="UniProtKB-KW"/>
</dbReference>
<dbReference type="GO" id="GO:0005741">
    <property type="term" value="C:mitochondrial outer membrane"/>
    <property type="evidence" value="ECO:0007669"/>
    <property type="project" value="UniProtKB-SubCell"/>
</dbReference>
<keyword evidence="9" id="KW-0285">Flavoprotein</keyword>
<keyword evidence="20" id="KW-1015">Disulfide bond</keyword>
<keyword evidence="12" id="KW-1000">Mitochondrion outer membrane</keyword>
<evidence type="ECO:0000256" key="18">
    <source>
        <dbReference type="ARBA" id="ARBA00023063"/>
    </source>
</evidence>
<evidence type="ECO:0000256" key="6">
    <source>
        <dbReference type="ARBA" id="ARBA00011738"/>
    </source>
</evidence>
<keyword evidence="15" id="KW-0560">Oxidoreductase</keyword>
<dbReference type="FunFam" id="3.10.120.10:FF:000007">
    <property type="entry name" value="Sulfite oxidase, mitochondrial"/>
    <property type="match status" value="1"/>
</dbReference>
<dbReference type="InterPro" id="IPR036374">
    <property type="entry name" value="OxRdtase_Mopterin-bd_sf"/>
</dbReference>
<evidence type="ECO:0000256" key="1">
    <source>
        <dbReference type="ARBA" id="ARBA00001971"/>
    </source>
</evidence>
<dbReference type="GO" id="GO:0006809">
    <property type="term" value="P:nitric oxide biosynthetic process"/>
    <property type="evidence" value="ECO:0007669"/>
    <property type="project" value="InterPro"/>
</dbReference>
<keyword evidence="17" id="KW-0520">NAD</keyword>
<evidence type="ECO:0000256" key="9">
    <source>
        <dbReference type="ARBA" id="ARBA00022630"/>
    </source>
</evidence>
<keyword evidence="19" id="KW-0472">Membrane</keyword>
<dbReference type="Gene3D" id="2.40.30.10">
    <property type="entry name" value="Translation factors"/>
    <property type="match status" value="1"/>
</dbReference>
<evidence type="ECO:0000256" key="2">
    <source>
        <dbReference type="ARBA" id="ARBA00001974"/>
    </source>
</evidence>
<evidence type="ECO:0000256" key="16">
    <source>
        <dbReference type="ARBA" id="ARBA00023004"/>
    </source>
</evidence>
<keyword evidence="16" id="KW-0408">Iron</keyword>
<keyword evidence="10" id="KW-0812">Transmembrane</keyword>
<dbReference type="Proteomes" id="UP000886520">
    <property type="component" value="Chromosome 5"/>
</dbReference>
<dbReference type="InterPro" id="IPR008333">
    <property type="entry name" value="Cbr1-like_FAD-bd_dom"/>
</dbReference>
<feature type="domain" description="Cytochrome b5 heme-binding" evidence="23">
    <location>
        <begin position="567"/>
        <end position="642"/>
    </location>
</feature>
<proteinExistence type="inferred from homology"/>
<protein>
    <recommendedName>
        <fullName evidence="27">Nitrate reductase</fullName>
    </recommendedName>
</protein>
<evidence type="ECO:0000256" key="3">
    <source>
        <dbReference type="ARBA" id="ARBA00003838"/>
    </source>
</evidence>
<keyword evidence="14" id="KW-1133">Transmembrane helix</keyword>
<keyword evidence="7 21" id="KW-0500">Molybdenum</keyword>
<dbReference type="PROSITE" id="PS50255">
    <property type="entry name" value="CYTOCHROME_B5_2"/>
    <property type="match status" value="1"/>
</dbReference>
<name>A0A9D4ZP10_ADICA</name>
<dbReference type="GO" id="GO:0030151">
    <property type="term" value="F:molybdenum ion binding"/>
    <property type="evidence" value="ECO:0007669"/>
    <property type="project" value="InterPro"/>
</dbReference>
<dbReference type="PIRSF" id="PIRSF000233">
    <property type="entry name" value="Nitr_rd_NADH"/>
    <property type="match status" value="1"/>
</dbReference>
<dbReference type="Pfam" id="PF00970">
    <property type="entry name" value="FAD_binding_6"/>
    <property type="match status" value="1"/>
</dbReference>
<feature type="compositionally biased region" description="Low complexity" evidence="22">
    <location>
        <begin position="529"/>
        <end position="540"/>
    </location>
</feature>
<evidence type="ECO:0000256" key="17">
    <source>
        <dbReference type="ARBA" id="ARBA00023027"/>
    </source>
</evidence>
<evidence type="ECO:0000256" key="14">
    <source>
        <dbReference type="ARBA" id="ARBA00022989"/>
    </source>
</evidence>
<dbReference type="PROSITE" id="PS51384">
    <property type="entry name" value="FAD_FR"/>
    <property type="match status" value="1"/>
</dbReference>
<dbReference type="SUPFAM" id="SSF56524">
    <property type="entry name" value="Oxidoreductase molybdopterin-binding domain"/>
    <property type="match status" value="1"/>
</dbReference>
<keyword evidence="18" id="KW-0534">Nitrate assimilation</keyword>
<dbReference type="SUPFAM" id="SSF52343">
    <property type="entry name" value="Ferredoxin reductase-like, C-terminal NADP-linked domain"/>
    <property type="match status" value="1"/>
</dbReference>
<keyword evidence="12" id="KW-0496">Mitochondrion</keyword>
<evidence type="ECO:0000256" key="12">
    <source>
        <dbReference type="ARBA" id="ARBA00022787"/>
    </source>
</evidence>
<dbReference type="CDD" id="cd06183">
    <property type="entry name" value="cyt_b5_reduct_like"/>
    <property type="match status" value="1"/>
</dbReference>
<evidence type="ECO:0000256" key="4">
    <source>
        <dbReference type="ARBA" id="ARBA00004294"/>
    </source>
</evidence>
<dbReference type="GO" id="GO:0008482">
    <property type="term" value="F:sulfite oxidase activity"/>
    <property type="evidence" value="ECO:0007669"/>
    <property type="project" value="TreeGrafter"/>
</dbReference>
<dbReference type="InterPro" id="IPR001709">
    <property type="entry name" value="Flavoprot_Pyr_Nucl_cyt_Rdtase"/>
</dbReference>
<dbReference type="CDD" id="cd02112">
    <property type="entry name" value="eukary_NR_Moco"/>
    <property type="match status" value="1"/>
</dbReference>
<dbReference type="Pfam" id="PF00174">
    <property type="entry name" value="Oxidored_molyb"/>
    <property type="match status" value="1"/>
</dbReference>
<feature type="binding site" evidence="21">
    <location>
        <position position="207"/>
    </location>
    <ligand>
        <name>Mo-molybdopterin</name>
        <dbReference type="ChEBI" id="CHEBI:71302"/>
    </ligand>
    <ligandPart>
        <name>Mo</name>
        <dbReference type="ChEBI" id="CHEBI:28685"/>
    </ligandPart>
</feature>
<dbReference type="Gene3D" id="2.60.40.650">
    <property type="match status" value="1"/>
</dbReference>
<dbReference type="Pfam" id="PF00173">
    <property type="entry name" value="Cyt-b5"/>
    <property type="match status" value="1"/>
</dbReference>
<comment type="function">
    <text evidence="3">Nitrate reductase is a key enzyme involved in the first step of nitrate assimilation in plants, fungi and bacteria.</text>
</comment>
<dbReference type="EMBL" id="JABFUD020000005">
    <property type="protein sequence ID" value="KAI5079840.1"/>
    <property type="molecule type" value="Genomic_DNA"/>
</dbReference>
<keyword evidence="11 21" id="KW-0479">Metal-binding</keyword>
<evidence type="ECO:0000256" key="15">
    <source>
        <dbReference type="ARBA" id="ARBA00023002"/>
    </source>
</evidence>
<dbReference type="GO" id="GO:0020037">
    <property type="term" value="F:heme binding"/>
    <property type="evidence" value="ECO:0007669"/>
    <property type="project" value="InterPro"/>
</dbReference>
<dbReference type="OrthoDB" id="432685at2759"/>
<evidence type="ECO:0000313" key="26">
    <source>
        <dbReference type="Proteomes" id="UP000886520"/>
    </source>
</evidence>
<comment type="cofactor">
    <cofactor evidence="1">
        <name>heme</name>
        <dbReference type="ChEBI" id="CHEBI:30413"/>
    </cofactor>
</comment>
<comment type="cofactor">
    <cofactor evidence="2">
        <name>FAD</name>
        <dbReference type="ChEBI" id="CHEBI:57692"/>
    </cofactor>
</comment>
<organism evidence="25 26">
    <name type="scientific">Adiantum capillus-veneris</name>
    <name type="common">Maidenhair fern</name>
    <dbReference type="NCBI Taxonomy" id="13818"/>
    <lineage>
        <taxon>Eukaryota</taxon>
        <taxon>Viridiplantae</taxon>
        <taxon>Streptophyta</taxon>
        <taxon>Embryophyta</taxon>
        <taxon>Tracheophyta</taxon>
        <taxon>Polypodiopsida</taxon>
        <taxon>Polypodiidae</taxon>
        <taxon>Polypodiales</taxon>
        <taxon>Pteridineae</taxon>
        <taxon>Pteridaceae</taxon>
        <taxon>Vittarioideae</taxon>
        <taxon>Adiantum</taxon>
    </lineage>
</organism>
<evidence type="ECO:0000259" key="23">
    <source>
        <dbReference type="PROSITE" id="PS50255"/>
    </source>
</evidence>
<feature type="region of interest" description="Disordered" evidence="22">
    <location>
        <begin position="521"/>
        <end position="540"/>
    </location>
</feature>
<evidence type="ECO:0000256" key="11">
    <source>
        <dbReference type="ARBA" id="ARBA00022723"/>
    </source>
</evidence>
<dbReference type="Gene3D" id="3.10.120.10">
    <property type="entry name" value="Cytochrome b5-like heme/steroid binding domain"/>
    <property type="match status" value="1"/>
</dbReference>
<feature type="region of interest" description="Disordered" evidence="22">
    <location>
        <begin position="70"/>
        <end position="116"/>
    </location>
</feature>
<comment type="subunit">
    <text evidence="6">Homodimer.</text>
</comment>
<dbReference type="Gene3D" id="3.40.50.80">
    <property type="entry name" value="Nucleotide-binding domain of ferredoxin-NADP reductase (FNR) module"/>
    <property type="match status" value="1"/>
</dbReference>
<dbReference type="InterPro" id="IPR018506">
    <property type="entry name" value="Cyt_B5_heme-BS"/>
</dbReference>
<dbReference type="InterPro" id="IPR036400">
    <property type="entry name" value="Cyt_B5-like_heme/steroid_sf"/>
</dbReference>
<dbReference type="PRINTS" id="PR00406">
    <property type="entry name" value="CYTB5RDTASE"/>
</dbReference>
<dbReference type="SUPFAM" id="SSF81296">
    <property type="entry name" value="E set domains"/>
    <property type="match status" value="1"/>
</dbReference>
<keyword evidence="13" id="KW-0274">FAD</keyword>